<dbReference type="InterPro" id="IPR044993">
    <property type="entry name" value="BXL"/>
</dbReference>
<name>A0A853J7P3_9GAMM</name>
<dbReference type="InterPro" id="IPR036962">
    <property type="entry name" value="Glyco_hydro_3_N_sf"/>
</dbReference>
<keyword evidence="8" id="KW-0472">Membrane</keyword>
<comment type="similarity">
    <text evidence="1">Belongs to the glycosyl hydrolase 3 family.</text>
</comment>
<dbReference type="FunFam" id="2.60.40.10:FF:000495">
    <property type="entry name" value="Periplasmic beta-glucosidase"/>
    <property type="match status" value="1"/>
</dbReference>
<comment type="caution">
    <text evidence="10">The sequence shown here is derived from an EMBL/GenBank/DDBJ whole genome shotgun (WGS) entry which is preliminary data.</text>
</comment>
<keyword evidence="8" id="KW-0812">Transmembrane</keyword>
<dbReference type="AlphaFoldDB" id="A0A853J7P3"/>
<dbReference type="GO" id="GO:0046556">
    <property type="term" value="F:alpha-L-arabinofuranosidase activity"/>
    <property type="evidence" value="ECO:0007669"/>
    <property type="project" value="TreeGrafter"/>
</dbReference>
<dbReference type="InterPro" id="IPR001764">
    <property type="entry name" value="Glyco_hydro_3_N"/>
</dbReference>
<dbReference type="PANTHER" id="PTHR42721:SF3">
    <property type="entry name" value="BETA-D-XYLOSIDASE 5-RELATED"/>
    <property type="match status" value="1"/>
</dbReference>
<dbReference type="Gene3D" id="3.40.50.1700">
    <property type="entry name" value="Glycoside hydrolase family 3 C-terminal domain"/>
    <property type="match status" value="2"/>
</dbReference>
<evidence type="ECO:0000256" key="6">
    <source>
        <dbReference type="ARBA" id="ARBA00032594"/>
    </source>
</evidence>
<dbReference type="PROSITE" id="PS51820">
    <property type="entry name" value="PA14"/>
    <property type="match status" value="1"/>
</dbReference>
<dbReference type="InterPro" id="IPR026891">
    <property type="entry name" value="Fn3-like"/>
</dbReference>
<gene>
    <name evidence="10" type="ORF">H0E84_01825</name>
</gene>
<sequence>MRTPSTRSRLFRQARAASGSPCAALPKRLADCEHAGLRRRGAKGNGLALLALVFTLGCATAWAADPEPQAGDAEANAPWLDPERSFEERAAELVARMTLEEKAAQMQHDTPAIERLGVPAYDWWNEALHGVARAGGATVFPQAIGLAATFDTELMAEIAHAIGDEARAKHHEFAARGQRGRYQGLTFWSPNINIFRDPRWGRGQETYGEDPFLTARMGVTFVRGLQGDGPGDAGIDTPYRKLDATAKHFAVHSGPEADRHHFDVHPSKRDLYETYLPAFQALVQEGDVAAVMGAYNRVYGESASASRFLLRDILRRDWGFDGYVMSDCWAVEDIWKNHKIVATVEEASALAVKHGTELNCGHSYAKALPVAVREGLIDEAELDAALTTLMAARFRLGMFDPPELVPWAAIPYATNQSPAHDALARRAAQASIVLLKNEGLLPLSKDLRRVAVIGPTADDTMSLLGNYYGTPAAPVTVLEGIRAALPDAEVVHARGADLVEGRDDPAAAPLIEPRHLRPSTDSNERGLRGEYFRGRALEGEPVLTRVDAQVGFRWDRGAPTDDLAARGEIAPAQALAGEDFSVRWSGQLLPPESGRYELHVAANDGFRLFLDDAPVLERWDDAERLTGDSVELELEAGRAYDLRLEYYEAERDAGVRLAWRMPGAKPPFEEAMAAARDAEVVVFVGGLTGDVEGEEMEVSYPGFAGGDRTDLRLPAPQRKLLEALHATGKPVVLVLTTGSALAIDWTQANLPAVLVAWYPGQRGGSAVADVLFGDANPAGRLPVTFYSADEQLPAFDDYAMAGRTYRYFDGEPLYPFGHGLSYTRFAYGDLRLAGGDGPGASSGRDGDRASAPAPATAGGNAEAGADPVVLGPEDALTVQVDVTNVGARAGEEVVQLYLRAVDPQRERARRELRGFQRIALQPGATRTVAFTVEPARDLRHYDEAAGDYAVDPGAYEVEIGASSADIRTRARFDVSP</sequence>
<protein>
    <recommendedName>
        <fullName evidence="6">Beta-D-glucoside glucohydrolase</fullName>
    </recommendedName>
    <alternativeName>
        <fullName evidence="4">Cellobiase</fullName>
    </alternativeName>
    <alternativeName>
        <fullName evidence="5">Gentiobiase</fullName>
    </alternativeName>
</protein>
<dbReference type="RefSeq" id="WP_180676915.1">
    <property type="nucleotide sequence ID" value="NZ_JACCKA010000012.1"/>
</dbReference>
<dbReference type="GO" id="GO:0009044">
    <property type="term" value="F:xylan 1,4-beta-xylosidase activity"/>
    <property type="evidence" value="ECO:0007669"/>
    <property type="project" value="InterPro"/>
</dbReference>
<evidence type="ECO:0000256" key="2">
    <source>
        <dbReference type="ARBA" id="ARBA00022729"/>
    </source>
</evidence>
<evidence type="ECO:0000256" key="8">
    <source>
        <dbReference type="SAM" id="Phobius"/>
    </source>
</evidence>
<dbReference type="PRINTS" id="PR00133">
    <property type="entry name" value="GLHYDRLASE3"/>
</dbReference>
<evidence type="ECO:0000259" key="9">
    <source>
        <dbReference type="PROSITE" id="PS51820"/>
    </source>
</evidence>
<dbReference type="Pfam" id="PF00933">
    <property type="entry name" value="Glyco_hydro_3"/>
    <property type="match status" value="1"/>
</dbReference>
<evidence type="ECO:0000256" key="3">
    <source>
        <dbReference type="ARBA" id="ARBA00022801"/>
    </source>
</evidence>
<keyword evidence="2" id="KW-0732">Signal</keyword>
<feature type="transmembrane region" description="Helical" evidence="8">
    <location>
        <begin position="47"/>
        <end position="64"/>
    </location>
</feature>
<dbReference type="InterPro" id="IPR017853">
    <property type="entry name" value="GH"/>
</dbReference>
<reference evidence="10 11" key="1">
    <citation type="submission" date="2020-07" db="EMBL/GenBank/DDBJ databases">
        <title>Luteimonas sp. SJ-92.</title>
        <authorList>
            <person name="Huang X.-X."/>
            <person name="Xu L."/>
            <person name="Sun J.-Q."/>
        </authorList>
    </citation>
    <scope>NUCLEOTIDE SEQUENCE [LARGE SCALE GENOMIC DNA]</scope>
    <source>
        <strain evidence="10 11">SJ-92</strain>
    </source>
</reference>
<dbReference type="EMBL" id="JACCKA010000012">
    <property type="protein sequence ID" value="NZA25113.1"/>
    <property type="molecule type" value="Genomic_DNA"/>
</dbReference>
<dbReference type="Gene3D" id="2.60.40.10">
    <property type="entry name" value="Immunoglobulins"/>
    <property type="match status" value="1"/>
</dbReference>
<evidence type="ECO:0000256" key="4">
    <source>
        <dbReference type="ARBA" id="ARBA00031448"/>
    </source>
</evidence>
<evidence type="ECO:0000256" key="5">
    <source>
        <dbReference type="ARBA" id="ARBA00032194"/>
    </source>
</evidence>
<dbReference type="PANTHER" id="PTHR42721">
    <property type="entry name" value="SUGAR HYDROLASE-RELATED"/>
    <property type="match status" value="1"/>
</dbReference>
<dbReference type="SMART" id="SM00758">
    <property type="entry name" value="PA14"/>
    <property type="match status" value="1"/>
</dbReference>
<dbReference type="InterPro" id="IPR013783">
    <property type="entry name" value="Ig-like_fold"/>
</dbReference>
<feature type="domain" description="PA14" evidence="9">
    <location>
        <begin position="522"/>
        <end position="675"/>
    </location>
</feature>
<dbReference type="GO" id="GO:0031222">
    <property type="term" value="P:arabinan catabolic process"/>
    <property type="evidence" value="ECO:0007669"/>
    <property type="project" value="TreeGrafter"/>
</dbReference>
<dbReference type="InterPro" id="IPR002772">
    <property type="entry name" value="Glyco_hydro_3_C"/>
</dbReference>
<dbReference type="GO" id="GO:0045493">
    <property type="term" value="P:xylan catabolic process"/>
    <property type="evidence" value="ECO:0007669"/>
    <property type="project" value="InterPro"/>
</dbReference>
<dbReference type="Pfam" id="PF14310">
    <property type="entry name" value="Fn3-like"/>
    <property type="match status" value="1"/>
</dbReference>
<evidence type="ECO:0000313" key="10">
    <source>
        <dbReference type="EMBL" id="NZA25113.1"/>
    </source>
</evidence>
<evidence type="ECO:0000256" key="7">
    <source>
        <dbReference type="SAM" id="MobiDB-lite"/>
    </source>
</evidence>
<evidence type="ECO:0000313" key="11">
    <source>
        <dbReference type="Proteomes" id="UP000578091"/>
    </source>
</evidence>
<dbReference type="GO" id="GO:0008422">
    <property type="term" value="F:beta-glucosidase activity"/>
    <property type="evidence" value="ECO:0007669"/>
    <property type="project" value="UniProtKB-ARBA"/>
</dbReference>
<dbReference type="Proteomes" id="UP000578091">
    <property type="component" value="Unassembled WGS sequence"/>
</dbReference>
<feature type="region of interest" description="Disordered" evidence="7">
    <location>
        <begin position="836"/>
        <end position="867"/>
    </location>
</feature>
<dbReference type="Gene3D" id="3.20.20.300">
    <property type="entry name" value="Glycoside hydrolase, family 3, N-terminal domain"/>
    <property type="match status" value="1"/>
</dbReference>
<keyword evidence="11" id="KW-1185">Reference proteome</keyword>
<accession>A0A853J7P3</accession>
<evidence type="ECO:0000256" key="1">
    <source>
        <dbReference type="ARBA" id="ARBA00005336"/>
    </source>
</evidence>
<organism evidence="10 11">
    <name type="scientific">Luteimonas salinisoli</name>
    <dbReference type="NCBI Taxonomy" id="2752307"/>
    <lineage>
        <taxon>Bacteria</taxon>
        <taxon>Pseudomonadati</taxon>
        <taxon>Pseudomonadota</taxon>
        <taxon>Gammaproteobacteria</taxon>
        <taxon>Lysobacterales</taxon>
        <taxon>Lysobacteraceae</taxon>
        <taxon>Luteimonas</taxon>
    </lineage>
</organism>
<dbReference type="Pfam" id="PF07691">
    <property type="entry name" value="PA14"/>
    <property type="match status" value="1"/>
</dbReference>
<dbReference type="InterPro" id="IPR011658">
    <property type="entry name" value="PA14_dom"/>
</dbReference>
<dbReference type="SUPFAM" id="SSF52279">
    <property type="entry name" value="Beta-D-glucan exohydrolase, C-terminal domain"/>
    <property type="match status" value="1"/>
</dbReference>
<dbReference type="InterPro" id="IPR037524">
    <property type="entry name" value="PA14/GLEYA"/>
</dbReference>
<dbReference type="SUPFAM" id="SSF51445">
    <property type="entry name" value="(Trans)glycosidases"/>
    <property type="match status" value="1"/>
</dbReference>
<dbReference type="SUPFAM" id="SSF56988">
    <property type="entry name" value="Anthrax protective antigen"/>
    <property type="match status" value="1"/>
</dbReference>
<dbReference type="Pfam" id="PF01915">
    <property type="entry name" value="Glyco_hydro_3_C"/>
    <property type="match status" value="1"/>
</dbReference>
<keyword evidence="3 10" id="KW-0378">Hydrolase</keyword>
<proteinExistence type="inferred from homology"/>
<dbReference type="InterPro" id="IPR036881">
    <property type="entry name" value="Glyco_hydro_3_C_sf"/>
</dbReference>
<keyword evidence="8" id="KW-1133">Transmembrane helix</keyword>
<dbReference type="SMART" id="SM01217">
    <property type="entry name" value="Fn3_like"/>
    <property type="match status" value="1"/>
</dbReference>